<keyword evidence="8 16" id="KW-0808">Transferase</keyword>
<dbReference type="NCBIfam" id="TIGR00671">
    <property type="entry name" value="baf"/>
    <property type="match status" value="1"/>
</dbReference>
<comment type="pathway">
    <text evidence="4 16">Cofactor biosynthesis; coenzyme A biosynthesis; CoA from (R)-pantothenate: step 1/5.</text>
</comment>
<proteinExistence type="inferred from homology"/>
<name>A0A9E5JWQ2_9GAMM</name>
<dbReference type="SUPFAM" id="SSF53067">
    <property type="entry name" value="Actin-like ATPase domain"/>
    <property type="match status" value="2"/>
</dbReference>
<feature type="binding site" evidence="16">
    <location>
        <begin position="14"/>
        <end position="21"/>
    </location>
    <ligand>
        <name>ATP</name>
        <dbReference type="ChEBI" id="CHEBI:30616"/>
    </ligand>
</feature>
<keyword evidence="16" id="KW-0479">Metal-binding</keyword>
<evidence type="ECO:0000313" key="17">
    <source>
        <dbReference type="EMBL" id="NHO66295.1"/>
    </source>
</evidence>
<comment type="similarity">
    <text evidence="14 16">Belongs to the type III pantothenate kinase family.</text>
</comment>
<evidence type="ECO:0000256" key="5">
    <source>
        <dbReference type="ARBA" id="ARBA00011738"/>
    </source>
</evidence>
<dbReference type="GO" id="GO:0046872">
    <property type="term" value="F:metal ion binding"/>
    <property type="evidence" value="ECO:0007669"/>
    <property type="project" value="UniProtKB-KW"/>
</dbReference>
<keyword evidence="11 16" id="KW-0067">ATP-binding</keyword>
<dbReference type="EMBL" id="JAAONZ010000008">
    <property type="protein sequence ID" value="NHO66295.1"/>
    <property type="molecule type" value="Genomic_DNA"/>
</dbReference>
<evidence type="ECO:0000256" key="15">
    <source>
        <dbReference type="ARBA" id="ARBA00040883"/>
    </source>
</evidence>
<evidence type="ECO:0000256" key="13">
    <source>
        <dbReference type="ARBA" id="ARBA00022993"/>
    </source>
</evidence>
<dbReference type="Proteomes" id="UP000787472">
    <property type="component" value="Unassembled WGS sequence"/>
</dbReference>
<dbReference type="EC" id="2.7.1.33" evidence="6 16"/>
<dbReference type="Gene3D" id="3.30.420.40">
    <property type="match status" value="2"/>
</dbReference>
<feature type="binding site" evidence="16">
    <location>
        <position position="137"/>
    </location>
    <ligand>
        <name>ATP</name>
        <dbReference type="ChEBI" id="CHEBI:30616"/>
    </ligand>
</feature>
<dbReference type="CDD" id="cd24015">
    <property type="entry name" value="ASKHA_NBD_PanK-III"/>
    <property type="match status" value="1"/>
</dbReference>
<organism evidence="17 18">
    <name type="scientific">Pseudomaricurvus hydrocarbonicus</name>
    <dbReference type="NCBI Taxonomy" id="1470433"/>
    <lineage>
        <taxon>Bacteria</taxon>
        <taxon>Pseudomonadati</taxon>
        <taxon>Pseudomonadota</taxon>
        <taxon>Gammaproteobacteria</taxon>
        <taxon>Cellvibrionales</taxon>
        <taxon>Cellvibrionaceae</taxon>
        <taxon>Pseudomaricurvus</taxon>
    </lineage>
</organism>
<protein>
    <recommendedName>
        <fullName evidence="15 16">Type III pantothenate kinase</fullName>
        <ecNumber evidence="6 16">2.7.1.33</ecNumber>
    </recommendedName>
    <alternativeName>
        <fullName evidence="16">PanK-III</fullName>
    </alternativeName>
    <alternativeName>
        <fullName evidence="16">Pantothenic acid kinase</fullName>
    </alternativeName>
</protein>
<keyword evidence="9 16" id="KW-0547">Nucleotide-binding</keyword>
<sequence length="269" mass="28264">MSDLALCRAQLQIDVGNTRLKWRLCSQNEVKARGFLVWSDFSGPPELLAQLAVALAGAAVESVLVSSVAAAEVAVAIDQWARQCFDVEARFAVVSPRAAGVDVGYDNPAVLGVDRWLAVLAASAYQADGVVVVDCGSAVTVDVLCGSQHRGGYIVPGLRLMNAALFQDTARVRVVPDWQVSGLPGRDTVSAVSSGLPLMVAGLVNEVWSRQLAQGGGGQHWKVLLTGGDAPLLVALLADKMEVLVVEDLVLDGLSLAESRPLDRGQGLI</sequence>
<dbReference type="InterPro" id="IPR043129">
    <property type="entry name" value="ATPase_NBD"/>
</dbReference>
<evidence type="ECO:0000313" key="18">
    <source>
        <dbReference type="Proteomes" id="UP000787472"/>
    </source>
</evidence>
<comment type="subunit">
    <text evidence="5 16">Homodimer.</text>
</comment>
<dbReference type="GO" id="GO:0005737">
    <property type="term" value="C:cytoplasm"/>
    <property type="evidence" value="ECO:0007669"/>
    <property type="project" value="UniProtKB-SubCell"/>
</dbReference>
<comment type="function">
    <text evidence="16">Catalyzes the phosphorylation of pantothenate (Pan), the first step in CoA biosynthesis.</text>
</comment>
<reference evidence="17" key="1">
    <citation type="submission" date="2020-03" db="EMBL/GenBank/DDBJ databases">
        <authorList>
            <person name="Guo F."/>
        </authorList>
    </citation>
    <scope>NUCLEOTIDE SEQUENCE</scope>
    <source>
        <strain evidence="17">JCM 30134</strain>
    </source>
</reference>
<evidence type="ECO:0000256" key="6">
    <source>
        <dbReference type="ARBA" id="ARBA00012102"/>
    </source>
</evidence>
<evidence type="ECO:0000256" key="16">
    <source>
        <dbReference type="HAMAP-Rule" id="MF_01274"/>
    </source>
</evidence>
<accession>A0A9E5JWQ2</accession>
<evidence type="ECO:0000256" key="7">
    <source>
        <dbReference type="ARBA" id="ARBA00022490"/>
    </source>
</evidence>
<feature type="binding site" evidence="16">
    <location>
        <position position="188"/>
    </location>
    <ligand>
        <name>substrate</name>
    </ligand>
</feature>
<keyword evidence="7 16" id="KW-0963">Cytoplasm</keyword>
<feature type="active site" description="Proton acceptor" evidence="16">
    <location>
        <position position="114"/>
    </location>
</feature>
<evidence type="ECO:0000256" key="9">
    <source>
        <dbReference type="ARBA" id="ARBA00022741"/>
    </source>
</evidence>
<dbReference type="Pfam" id="PF03309">
    <property type="entry name" value="Pan_kinase"/>
    <property type="match status" value="1"/>
</dbReference>
<feature type="binding site" evidence="16">
    <location>
        <position position="134"/>
    </location>
    <ligand>
        <name>K(+)</name>
        <dbReference type="ChEBI" id="CHEBI:29103"/>
    </ligand>
</feature>
<evidence type="ECO:0000256" key="3">
    <source>
        <dbReference type="ARBA" id="ARBA00004496"/>
    </source>
</evidence>
<evidence type="ECO:0000256" key="2">
    <source>
        <dbReference type="ARBA" id="ARBA00001958"/>
    </source>
</evidence>
<gene>
    <name evidence="16" type="primary">coaX</name>
    <name evidence="17" type="ORF">G8770_12140</name>
</gene>
<evidence type="ECO:0000256" key="12">
    <source>
        <dbReference type="ARBA" id="ARBA00022958"/>
    </source>
</evidence>
<dbReference type="GO" id="GO:0005524">
    <property type="term" value="F:ATP binding"/>
    <property type="evidence" value="ECO:0007669"/>
    <property type="project" value="UniProtKB-UniRule"/>
</dbReference>
<keyword evidence="12 16" id="KW-0630">Potassium</keyword>
<keyword evidence="13 16" id="KW-0173">Coenzyme A biosynthesis</keyword>
<comment type="cofactor">
    <cofactor evidence="16">
        <name>NH4(+)</name>
        <dbReference type="ChEBI" id="CHEBI:28938"/>
    </cofactor>
    <cofactor evidence="16">
        <name>K(+)</name>
        <dbReference type="ChEBI" id="CHEBI:29103"/>
    </cofactor>
    <text evidence="16">A monovalent cation. Ammonium or potassium.</text>
</comment>
<evidence type="ECO:0000256" key="1">
    <source>
        <dbReference type="ARBA" id="ARBA00001206"/>
    </source>
</evidence>
<dbReference type="HAMAP" id="MF_01274">
    <property type="entry name" value="Pantothen_kinase_3"/>
    <property type="match status" value="1"/>
</dbReference>
<dbReference type="AlphaFoldDB" id="A0A9E5JWQ2"/>
<feature type="binding site" evidence="16">
    <location>
        <position position="105"/>
    </location>
    <ligand>
        <name>substrate</name>
    </ligand>
</feature>
<evidence type="ECO:0000256" key="11">
    <source>
        <dbReference type="ARBA" id="ARBA00022840"/>
    </source>
</evidence>
<dbReference type="RefSeq" id="WP_167186844.1">
    <property type="nucleotide sequence ID" value="NZ_JAAONZ010000008.1"/>
</dbReference>
<comment type="catalytic activity">
    <reaction evidence="1 16">
        <text>(R)-pantothenate + ATP = (R)-4'-phosphopantothenate + ADP + H(+)</text>
        <dbReference type="Rhea" id="RHEA:16373"/>
        <dbReference type="ChEBI" id="CHEBI:10986"/>
        <dbReference type="ChEBI" id="CHEBI:15378"/>
        <dbReference type="ChEBI" id="CHEBI:29032"/>
        <dbReference type="ChEBI" id="CHEBI:30616"/>
        <dbReference type="ChEBI" id="CHEBI:456216"/>
        <dbReference type="EC" id="2.7.1.33"/>
    </reaction>
</comment>
<dbReference type="InterPro" id="IPR004619">
    <property type="entry name" value="Type_III_PanK"/>
</dbReference>
<dbReference type="PANTHER" id="PTHR34265">
    <property type="entry name" value="TYPE III PANTOTHENATE KINASE"/>
    <property type="match status" value="1"/>
</dbReference>
<feature type="binding site" evidence="16">
    <location>
        <begin position="112"/>
        <end position="115"/>
    </location>
    <ligand>
        <name>substrate</name>
    </ligand>
</feature>
<evidence type="ECO:0000256" key="8">
    <source>
        <dbReference type="ARBA" id="ARBA00022679"/>
    </source>
</evidence>
<dbReference type="PANTHER" id="PTHR34265:SF1">
    <property type="entry name" value="TYPE III PANTOTHENATE KINASE"/>
    <property type="match status" value="1"/>
</dbReference>
<dbReference type="GO" id="GO:0004594">
    <property type="term" value="F:pantothenate kinase activity"/>
    <property type="evidence" value="ECO:0007669"/>
    <property type="project" value="UniProtKB-UniRule"/>
</dbReference>
<dbReference type="GO" id="GO:0015937">
    <property type="term" value="P:coenzyme A biosynthetic process"/>
    <property type="evidence" value="ECO:0007669"/>
    <property type="project" value="UniProtKB-UniRule"/>
</dbReference>
<comment type="subcellular location">
    <subcellularLocation>
        <location evidence="3 16">Cytoplasm</location>
    </subcellularLocation>
</comment>
<keyword evidence="10 16" id="KW-0418">Kinase</keyword>
<evidence type="ECO:0000256" key="4">
    <source>
        <dbReference type="ARBA" id="ARBA00005225"/>
    </source>
</evidence>
<keyword evidence="18" id="KW-1185">Reference proteome</keyword>
<comment type="caution">
    <text evidence="17">The sequence shown here is derived from an EMBL/GenBank/DDBJ whole genome shotgun (WGS) entry which is preliminary data.</text>
</comment>
<evidence type="ECO:0000256" key="10">
    <source>
        <dbReference type="ARBA" id="ARBA00022777"/>
    </source>
</evidence>
<comment type="cofactor">
    <cofactor evidence="2">
        <name>K(+)</name>
        <dbReference type="ChEBI" id="CHEBI:29103"/>
    </cofactor>
</comment>
<evidence type="ECO:0000256" key="14">
    <source>
        <dbReference type="ARBA" id="ARBA00038036"/>
    </source>
</evidence>